<dbReference type="GO" id="GO:0000105">
    <property type="term" value="P:L-histidine biosynthetic process"/>
    <property type="evidence" value="ECO:0007669"/>
    <property type="project" value="UniProtKB-UniRule"/>
</dbReference>
<reference evidence="15 16" key="1">
    <citation type="journal article" date="2015" name="Nature">
        <title>rRNA introns, odd ribosomes, and small enigmatic genomes across a large radiation of phyla.</title>
        <authorList>
            <person name="Brown C.T."/>
            <person name="Hug L.A."/>
            <person name="Thomas B.C."/>
            <person name="Sharon I."/>
            <person name="Castelle C.J."/>
            <person name="Singh A."/>
            <person name="Wilkins M.J."/>
            <person name="Williams K.H."/>
            <person name="Banfield J.F."/>
        </authorList>
    </citation>
    <scope>NUCLEOTIDE SEQUENCE [LARGE SCALE GENOMIC DNA]</scope>
</reference>
<dbReference type="Proteomes" id="UP000034324">
    <property type="component" value="Unassembled WGS sequence"/>
</dbReference>
<dbReference type="FunFam" id="3.40.50.880:FF:000009">
    <property type="entry name" value="Imidazole glycerol phosphate synthase subunit HisH"/>
    <property type="match status" value="1"/>
</dbReference>
<dbReference type="InterPro" id="IPR017926">
    <property type="entry name" value="GATASE"/>
</dbReference>
<feature type="domain" description="Glutamine amidotransferase" evidence="14">
    <location>
        <begin position="3"/>
        <end position="196"/>
    </location>
</feature>
<evidence type="ECO:0000313" key="16">
    <source>
        <dbReference type="Proteomes" id="UP000034324"/>
    </source>
</evidence>
<feature type="active site" evidence="12 13">
    <location>
        <position position="182"/>
    </location>
</feature>
<dbReference type="Gene3D" id="3.40.50.880">
    <property type="match status" value="1"/>
</dbReference>
<dbReference type="PATRIC" id="fig|1618432.3.peg.556"/>
<dbReference type="PROSITE" id="PS51273">
    <property type="entry name" value="GATASE_TYPE_1"/>
    <property type="match status" value="1"/>
</dbReference>
<dbReference type="SUPFAM" id="SSF52317">
    <property type="entry name" value="Class I glutamine amidotransferase-like"/>
    <property type="match status" value="1"/>
</dbReference>
<dbReference type="GO" id="GO:0004359">
    <property type="term" value="F:glutaminase activity"/>
    <property type="evidence" value="ECO:0007669"/>
    <property type="project" value="UniProtKB-EC"/>
</dbReference>
<evidence type="ECO:0000259" key="14">
    <source>
        <dbReference type="Pfam" id="PF00117"/>
    </source>
</evidence>
<dbReference type="GO" id="GO:0005737">
    <property type="term" value="C:cytoplasm"/>
    <property type="evidence" value="ECO:0007669"/>
    <property type="project" value="UniProtKB-SubCell"/>
</dbReference>
<keyword evidence="4 12" id="KW-0963">Cytoplasm</keyword>
<organism evidence="15 16">
    <name type="scientific">Candidatus Daviesbacteria bacterium GW2011_GWF2_38_6</name>
    <dbReference type="NCBI Taxonomy" id="1618432"/>
    <lineage>
        <taxon>Bacteria</taxon>
        <taxon>Candidatus Daviesiibacteriota</taxon>
    </lineage>
</organism>
<keyword evidence="9 12" id="KW-0456">Lyase</keyword>
<keyword evidence="8 12" id="KW-0368">Histidine biosynthesis</keyword>
<accession>A0A0G0KEY8</accession>
<dbReference type="EMBL" id="LBVC01000040">
    <property type="protein sequence ID" value="KKQ77407.1"/>
    <property type="molecule type" value="Genomic_DNA"/>
</dbReference>
<protein>
    <recommendedName>
        <fullName evidence="12">Imidazole glycerol phosphate synthase subunit HisH</fullName>
        <ecNumber evidence="12">4.3.2.10</ecNumber>
    </recommendedName>
    <alternativeName>
        <fullName evidence="12">IGP synthase glutaminase subunit</fullName>
        <ecNumber evidence="12">3.5.1.2</ecNumber>
    </alternativeName>
    <alternativeName>
        <fullName evidence="12">IGP synthase subunit HisH</fullName>
    </alternativeName>
    <alternativeName>
        <fullName evidence="12">ImGP synthase subunit HisH</fullName>
        <shortName evidence="12">IGPS subunit HisH</shortName>
    </alternativeName>
</protein>
<evidence type="ECO:0000256" key="1">
    <source>
        <dbReference type="ARBA" id="ARBA00004496"/>
    </source>
</evidence>
<dbReference type="InterPro" id="IPR010139">
    <property type="entry name" value="Imidazole-glycPsynth_HisH"/>
</dbReference>
<evidence type="ECO:0000256" key="8">
    <source>
        <dbReference type="ARBA" id="ARBA00023102"/>
    </source>
</evidence>
<evidence type="ECO:0000313" key="15">
    <source>
        <dbReference type="EMBL" id="KKQ77407.1"/>
    </source>
</evidence>
<comment type="caution">
    <text evidence="15">The sequence shown here is derived from an EMBL/GenBank/DDBJ whole genome shotgun (WGS) entry which is preliminary data.</text>
</comment>
<dbReference type="GO" id="GO:0000107">
    <property type="term" value="F:imidazoleglycerol-phosphate synthase activity"/>
    <property type="evidence" value="ECO:0007669"/>
    <property type="project" value="UniProtKB-UniRule"/>
</dbReference>
<evidence type="ECO:0000256" key="3">
    <source>
        <dbReference type="ARBA" id="ARBA00011152"/>
    </source>
</evidence>
<evidence type="ECO:0000256" key="9">
    <source>
        <dbReference type="ARBA" id="ARBA00023239"/>
    </source>
</evidence>
<evidence type="ECO:0000256" key="13">
    <source>
        <dbReference type="PIRSR" id="PIRSR000495-1"/>
    </source>
</evidence>
<dbReference type="GO" id="GO:0016829">
    <property type="term" value="F:lyase activity"/>
    <property type="evidence" value="ECO:0007669"/>
    <property type="project" value="UniProtKB-KW"/>
</dbReference>
<comment type="catalytic activity">
    <reaction evidence="10 12">
        <text>5-[(5-phospho-1-deoxy-D-ribulos-1-ylimino)methylamino]-1-(5-phospho-beta-D-ribosyl)imidazole-4-carboxamide + L-glutamine = D-erythro-1-(imidazol-4-yl)glycerol 3-phosphate + 5-amino-1-(5-phospho-beta-D-ribosyl)imidazole-4-carboxamide + L-glutamate + H(+)</text>
        <dbReference type="Rhea" id="RHEA:24793"/>
        <dbReference type="ChEBI" id="CHEBI:15378"/>
        <dbReference type="ChEBI" id="CHEBI:29985"/>
        <dbReference type="ChEBI" id="CHEBI:58278"/>
        <dbReference type="ChEBI" id="CHEBI:58359"/>
        <dbReference type="ChEBI" id="CHEBI:58475"/>
        <dbReference type="ChEBI" id="CHEBI:58525"/>
        <dbReference type="EC" id="4.3.2.10"/>
    </reaction>
</comment>
<evidence type="ECO:0000256" key="5">
    <source>
        <dbReference type="ARBA" id="ARBA00022605"/>
    </source>
</evidence>
<evidence type="ECO:0000256" key="4">
    <source>
        <dbReference type="ARBA" id="ARBA00022490"/>
    </source>
</evidence>
<name>A0A0G0KEY8_9BACT</name>
<dbReference type="CDD" id="cd01748">
    <property type="entry name" value="GATase1_IGP_Synthase"/>
    <property type="match status" value="1"/>
</dbReference>
<proteinExistence type="inferred from homology"/>
<dbReference type="UniPathway" id="UPA00031">
    <property type="reaction ID" value="UER00010"/>
</dbReference>
<comment type="catalytic activity">
    <reaction evidence="11 12">
        <text>L-glutamine + H2O = L-glutamate + NH4(+)</text>
        <dbReference type="Rhea" id="RHEA:15889"/>
        <dbReference type="ChEBI" id="CHEBI:15377"/>
        <dbReference type="ChEBI" id="CHEBI:28938"/>
        <dbReference type="ChEBI" id="CHEBI:29985"/>
        <dbReference type="ChEBI" id="CHEBI:58359"/>
        <dbReference type="EC" id="3.5.1.2"/>
    </reaction>
</comment>
<evidence type="ECO:0000256" key="10">
    <source>
        <dbReference type="ARBA" id="ARBA00047838"/>
    </source>
</evidence>
<dbReference type="AlphaFoldDB" id="A0A0G0KEY8"/>
<feature type="active site" description="Nucleophile" evidence="12 13">
    <location>
        <position position="79"/>
    </location>
</feature>
<evidence type="ECO:0000256" key="7">
    <source>
        <dbReference type="ARBA" id="ARBA00022962"/>
    </source>
</evidence>
<keyword evidence="5 12" id="KW-0028">Amino-acid biosynthesis</keyword>
<dbReference type="PANTHER" id="PTHR42701:SF1">
    <property type="entry name" value="IMIDAZOLE GLYCEROL PHOSPHATE SYNTHASE SUBUNIT HISH"/>
    <property type="match status" value="1"/>
</dbReference>
<dbReference type="PIRSF" id="PIRSF000495">
    <property type="entry name" value="Amidotransf_hisH"/>
    <property type="match status" value="1"/>
</dbReference>
<dbReference type="HAMAP" id="MF_00278">
    <property type="entry name" value="HisH"/>
    <property type="match status" value="1"/>
</dbReference>
<sequence>MIVVIDYGIGNLASVKNGLDKLGVESKISSDLLVIKKADTLILPGVGAAGQGMKNLKEKGLDKVIVEEIKMGKPFLGICLGMQLLFEKSEEGNVNCLRILKGQVKKFKKMRKVPQIGWNQVKIKQRSNLFKGIGNESYFYFVNSFYCLPKDQEVVAGVTNYGENFASIVIKDNILGVQFHPEKSGLVGFKLLENFVKGANYVG</sequence>
<evidence type="ECO:0000256" key="6">
    <source>
        <dbReference type="ARBA" id="ARBA00022801"/>
    </source>
</evidence>
<keyword evidence="6 12" id="KW-0378">Hydrolase</keyword>
<comment type="pathway">
    <text evidence="2 12">Amino-acid biosynthesis; L-histidine biosynthesis; L-histidine from 5-phospho-alpha-D-ribose 1-diphosphate: step 5/9.</text>
</comment>
<feature type="active site" evidence="12 13">
    <location>
        <position position="180"/>
    </location>
</feature>
<dbReference type="PANTHER" id="PTHR42701">
    <property type="entry name" value="IMIDAZOLE GLYCEROL PHOSPHATE SYNTHASE SUBUNIT HISH"/>
    <property type="match status" value="1"/>
</dbReference>
<dbReference type="Pfam" id="PF00117">
    <property type="entry name" value="GATase"/>
    <property type="match status" value="1"/>
</dbReference>
<evidence type="ECO:0000256" key="11">
    <source>
        <dbReference type="ARBA" id="ARBA00049534"/>
    </source>
</evidence>
<dbReference type="EC" id="4.3.2.10" evidence="12"/>
<dbReference type="NCBIfam" id="TIGR01855">
    <property type="entry name" value="IMP_synth_hisH"/>
    <property type="match status" value="1"/>
</dbReference>
<comment type="function">
    <text evidence="12">IGPS catalyzes the conversion of PRFAR and glutamine to IGP, AICAR and glutamate. The HisH subunit catalyzes the hydrolysis of glutamine to glutamate and ammonia as part of the synthesis of IGP and AICAR. The resulting ammonia molecule is channeled to the active site of HisF.</text>
</comment>
<evidence type="ECO:0000256" key="2">
    <source>
        <dbReference type="ARBA" id="ARBA00005091"/>
    </source>
</evidence>
<dbReference type="EC" id="3.5.1.2" evidence="12"/>
<evidence type="ECO:0000256" key="12">
    <source>
        <dbReference type="HAMAP-Rule" id="MF_00278"/>
    </source>
</evidence>
<dbReference type="InterPro" id="IPR029062">
    <property type="entry name" value="Class_I_gatase-like"/>
</dbReference>
<comment type="subunit">
    <text evidence="3 12">Heterodimer of HisH and HisF.</text>
</comment>
<gene>
    <name evidence="12" type="primary">hisH</name>
    <name evidence="15" type="ORF">US99_C0040G0006</name>
</gene>
<keyword evidence="7 12" id="KW-0315">Glutamine amidotransferase</keyword>
<comment type="subcellular location">
    <subcellularLocation>
        <location evidence="1 12">Cytoplasm</location>
    </subcellularLocation>
</comment>